<keyword evidence="8" id="KW-0547">Nucleotide-binding</keyword>
<evidence type="ECO:0000256" key="10">
    <source>
        <dbReference type="ARBA" id="ARBA00022801"/>
    </source>
</evidence>
<evidence type="ECO:0000256" key="11">
    <source>
        <dbReference type="ARBA" id="ARBA00023124"/>
    </source>
</evidence>
<keyword evidence="7" id="KW-0479">Metal-binding</keyword>
<evidence type="ECO:0000259" key="14">
    <source>
        <dbReference type="PROSITE" id="PS52020"/>
    </source>
</evidence>
<feature type="region of interest" description="Disordered" evidence="13">
    <location>
        <begin position="179"/>
        <end position="212"/>
    </location>
</feature>
<keyword evidence="2" id="KW-1048">Host nucleus</keyword>
<keyword evidence="9" id="KW-0255">Endonuclease</keyword>
<dbReference type="GO" id="GO:0046872">
    <property type="term" value="F:metal ion binding"/>
    <property type="evidence" value="ECO:0007669"/>
    <property type="project" value="UniProtKB-KW"/>
</dbReference>
<evidence type="ECO:0000256" key="2">
    <source>
        <dbReference type="ARBA" id="ARBA00022562"/>
    </source>
</evidence>
<dbReference type="PROSITE" id="PS52020">
    <property type="entry name" value="CRESS_DNA_REP"/>
    <property type="match status" value="1"/>
</dbReference>
<evidence type="ECO:0000256" key="5">
    <source>
        <dbReference type="ARBA" id="ARBA00022705"/>
    </source>
</evidence>
<keyword evidence="6" id="KW-0540">Nuclease</keyword>
<evidence type="ECO:0000256" key="4">
    <source>
        <dbReference type="ARBA" id="ARBA00022695"/>
    </source>
</evidence>
<dbReference type="EMBL" id="MN928956">
    <property type="protein sequence ID" value="QJI53650.1"/>
    <property type="molecule type" value="Genomic_DNA"/>
</dbReference>
<keyword evidence="4" id="KW-0548">Nucleotidyltransferase</keyword>
<evidence type="ECO:0000256" key="8">
    <source>
        <dbReference type="ARBA" id="ARBA00022741"/>
    </source>
</evidence>
<sequence>MSFNFFILTIPLNTEWTPPLTATENIPWIKGQQERGAGGYLHWQVVCRFANKVRLLQAKRSFPPQTHVEASRSAAANAYVWKDETAVEGTRFEVGVLRERGQQKLDWDLLLKQAIAGDFAAMDPGARIRYNNSLRSIHAQEADPGYRQTVRAKVRQCSVVRMFIDLFIEIHRCISAVPGPANPTEPTWRRKHWAPPTTSRARRSGGTGTRDK</sequence>
<keyword evidence="12" id="KW-0238">DNA-binding</keyword>
<protein>
    <submittedName>
        <fullName evidence="15">Putative replication-associated protein</fullName>
    </submittedName>
</protein>
<evidence type="ECO:0000256" key="6">
    <source>
        <dbReference type="ARBA" id="ARBA00022722"/>
    </source>
</evidence>
<evidence type="ECO:0000256" key="3">
    <source>
        <dbReference type="ARBA" id="ARBA00022679"/>
    </source>
</evidence>
<evidence type="ECO:0000256" key="13">
    <source>
        <dbReference type="SAM" id="MobiDB-lite"/>
    </source>
</evidence>
<dbReference type="GO" id="GO:0016779">
    <property type="term" value="F:nucleotidyltransferase activity"/>
    <property type="evidence" value="ECO:0007669"/>
    <property type="project" value="UniProtKB-KW"/>
</dbReference>
<dbReference type="GO" id="GO:0004519">
    <property type="term" value="F:endonuclease activity"/>
    <property type="evidence" value="ECO:0007669"/>
    <property type="project" value="UniProtKB-KW"/>
</dbReference>
<dbReference type="GO" id="GO:0006260">
    <property type="term" value="P:DNA replication"/>
    <property type="evidence" value="ECO:0007669"/>
    <property type="project" value="UniProtKB-KW"/>
</dbReference>
<keyword evidence="10" id="KW-0378">Hydrolase</keyword>
<feature type="domain" description="CRESS-DNA virus Rep endonuclease" evidence="14">
    <location>
        <begin position="1"/>
        <end position="97"/>
    </location>
</feature>
<keyword evidence="5" id="KW-0235">DNA replication</keyword>
<reference evidence="15" key="1">
    <citation type="submission" date="2020-01" db="EMBL/GenBank/DDBJ databases">
        <title>Novel CRESS-DNA virus.</title>
        <authorList>
            <person name="Liu Q."/>
            <person name="Shan T."/>
            <person name="Yang S."/>
            <person name="Zhang W."/>
        </authorList>
    </citation>
    <scope>NUCLEOTIDE SEQUENCE</scope>
    <source>
        <strain evidence="15">Hftoti49cir1</strain>
    </source>
</reference>
<proteinExistence type="predicted"/>
<dbReference type="GO" id="GO:0003677">
    <property type="term" value="F:DNA binding"/>
    <property type="evidence" value="ECO:0007669"/>
    <property type="project" value="UniProtKB-KW"/>
</dbReference>
<evidence type="ECO:0000256" key="12">
    <source>
        <dbReference type="ARBA" id="ARBA00023125"/>
    </source>
</evidence>
<keyword evidence="11" id="KW-0190">Covalent protein-DNA linkage</keyword>
<accession>A0A6M3YPA2</accession>
<evidence type="ECO:0000313" key="15">
    <source>
        <dbReference type="EMBL" id="QJI53650.1"/>
    </source>
</evidence>
<name>A0A6M3YPA2_9VIRU</name>
<dbReference type="GO" id="GO:0000166">
    <property type="term" value="F:nucleotide binding"/>
    <property type="evidence" value="ECO:0007669"/>
    <property type="project" value="UniProtKB-KW"/>
</dbReference>
<dbReference type="GO" id="GO:0016787">
    <property type="term" value="F:hydrolase activity"/>
    <property type="evidence" value="ECO:0007669"/>
    <property type="project" value="UniProtKB-KW"/>
</dbReference>
<keyword evidence="3" id="KW-0808">Transferase</keyword>
<evidence type="ECO:0000256" key="1">
    <source>
        <dbReference type="ARBA" id="ARBA00004147"/>
    </source>
</evidence>
<organism evidence="15">
    <name type="scientific">Cressdnaviricota sp</name>
    <dbReference type="NCBI Taxonomy" id="2748378"/>
    <lineage>
        <taxon>Viruses</taxon>
        <taxon>Monodnaviria</taxon>
        <taxon>Shotokuvirae</taxon>
        <taxon>Cressdnaviricota</taxon>
    </lineage>
</organism>
<dbReference type="Gene3D" id="3.40.1310.20">
    <property type="match status" value="1"/>
</dbReference>
<dbReference type="GO" id="GO:0042025">
    <property type="term" value="C:host cell nucleus"/>
    <property type="evidence" value="ECO:0007669"/>
    <property type="project" value="UniProtKB-SubCell"/>
</dbReference>
<dbReference type="Pfam" id="PF02407">
    <property type="entry name" value="Viral_Rep"/>
    <property type="match status" value="1"/>
</dbReference>
<evidence type="ECO:0000256" key="7">
    <source>
        <dbReference type="ARBA" id="ARBA00022723"/>
    </source>
</evidence>
<dbReference type="InterPro" id="IPR049912">
    <property type="entry name" value="CRESS_DNA_REP"/>
</dbReference>
<evidence type="ECO:0000256" key="9">
    <source>
        <dbReference type="ARBA" id="ARBA00022759"/>
    </source>
</evidence>
<comment type="subcellular location">
    <subcellularLocation>
        <location evidence="1">Host nucleus</location>
    </subcellularLocation>
</comment>